<dbReference type="Gene3D" id="1.20.58.480">
    <property type="match status" value="2"/>
</dbReference>
<accession>A0ABV6SAF0</accession>
<gene>
    <name evidence="1" type="ORF">ACFFF8_16705</name>
</gene>
<evidence type="ECO:0000313" key="2">
    <source>
        <dbReference type="Proteomes" id="UP001589858"/>
    </source>
</evidence>
<comment type="caution">
    <text evidence="1">The sequence shown here is derived from an EMBL/GenBank/DDBJ whole genome shotgun (WGS) entry which is preliminary data.</text>
</comment>
<keyword evidence="2" id="KW-1185">Reference proteome</keyword>
<dbReference type="PANTHER" id="PTHR10138">
    <property type="entry name" value="TRYPTOPHAN 2,3-DIOXYGENASE"/>
    <property type="match status" value="1"/>
</dbReference>
<organism evidence="1 2">
    <name type="scientific">Novosphingobium clariflavum</name>
    <dbReference type="NCBI Taxonomy" id="2029884"/>
    <lineage>
        <taxon>Bacteria</taxon>
        <taxon>Pseudomonadati</taxon>
        <taxon>Pseudomonadota</taxon>
        <taxon>Alphaproteobacteria</taxon>
        <taxon>Sphingomonadales</taxon>
        <taxon>Sphingomonadaceae</taxon>
        <taxon>Novosphingobium</taxon>
    </lineage>
</organism>
<protein>
    <submittedName>
        <fullName evidence="1">Tryptophan 2,3-dioxygenase family protein</fullName>
    </submittedName>
</protein>
<evidence type="ECO:0000313" key="1">
    <source>
        <dbReference type="EMBL" id="MFC0686231.1"/>
    </source>
</evidence>
<dbReference type="EMBL" id="JBHLTM010000061">
    <property type="protein sequence ID" value="MFC0686231.1"/>
    <property type="molecule type" value="Genomic_DNA"/>
</dbReference>
<name>A0ABV6SAF0_9SPHN</name>
<dbReference type="Pfam" id="PF03301">
    <property type="entry name" value="Trp_dioxygenase"/>
    <property type="match status" value="1"/>
</dbReference>
<sequence length="247" mass="28205">MDRAKVYEQLAAPAALDYEVYLRTDRLLACQKPWDALCNADELQFQIVHQVEELWMKLMAATVLDIDDCIAGGRALQANTLLGRCHRLMRMMIAQLDLLETMSPREYQEIRLQLGNGSGQESPGFRILLRIIPELWHSFDKAYVTGAGRTVREIYDQGFAHDEAYVLAEALIELDELFGKFRWHHIFLIHRSIGMGSASLKGRSVDLLQAGARHRFFPALWDVRVEMTDDWGQDYGRVRASIGPRAA</sequence>
<dbReference type="InterPro" id="IPR037217">
    <property type="entry name" value="Trp/Indoleamine_2_3_dOase-like"/>
</dbReference>
<dbReference type="PANTHER" id="PTHR10138:SF0">
    <property type="entry name" value="TRYPTOPHAN 2,3-DIOXYGENASE"/>
    <property type="match status" value="1"/>
</dbReference>
<dbReference type="InterPro" id="IPR004981">
    <property type="entry name" value="Trp_2_3_dOase"/>
</dbReference>
<dbReference type="SUPFAM" id="SSF140959">
    <property type="entry name" value="Indolic compounds 2,3-dioxygenase-like"/>
    <property type="match status" value="1"/>
</dbReference>
<reference evidence="1 2" key="1">
    <citation type="submission" date="2024-09" db="EMBL/GenBank/DDBJ databases">
        <authorList>
            <person name="Sun Q."/>
            <person name="Mori K."/>
        </authorList>
    </citation>
    <scope>NUCLEOTIDE SEQUENCE [LARGE SCALE GENOMIC DNA]</scope>
    <source>
        <strain evidence="1 2">CICC 11035S</strain>
    </source>
</reference>
<proteinExistence type="predicted"/>
<dbReference type="Proteomes" id="UP001589858">
    <property type="component" value="Unassembled WGS sequence"/>
</dbReference>
<dbReference type="RefSeq" id="WP_267218938.1">
    <property type="nucleotide sequence ID" value="NZ_JAPCWC010000002.1"/>
</dbReference>